<gene>
    <name evidence="2" type="ORF">LY89DRAFT_652373</name>
</gene>
<dbReference type="OrthoDB" id="194358at2759"/>
<evidence type="ECO:0000313" key="3">
    <source>
        <dbReference type="Proteomes" id="UP000070700"/>
    </source>
</evidence>
<dbReference type="GeneID" id="28821923"/>
<accession>A0A194WYG6</accession>
<feature type="domain" description="Heterokaryon incompatibility" evidence="1">
    <location>
        <begin position="59"/>
        <end position="196"/>
    </location>
</feature>
<dbReference type="Proteomes" id="UP000070700">
    <property type="component" value="Unassembled WGS sequence"/>
</dbReference>
<keyword evidence="3" id="KW-1185">Reference proteome</keyword>
<sequence length="509" mass="59513">MDEEFDHDKKINRATDFKYPTIQAKRQVRLLRARFDEEHKNVVYSLEVVPLSELPWECYKALSYTWGHAHTADDVRAIQIDNQPFSVRRNLFQFLEAAADREEYGLFFIDAICINQLDHEERQSQVQEMARIYRNSNEVIGWLGIPEINQIDNIRPLSGTKRNAHEGCPTWSSSQWEGFRYLSQHNFWSRLWIVQEVLLAESMTIWCGSFTFPLSLFGSATKTSPILDVRIAPNGRPHKVISPTARLQSPATTIVTHRLRSVPRPLRGQDPLAQGTIIGTLEEMTTGLKNPTERMTTYQSKIADLYHEVISKFGRLECSDPRDKLYGFLGILNEKSRAKVDVDYRKDVSYAFYQALKIGIQEIFLEHGGVVYPDDRNCKSSDYLAFYCDVRDAFGIDDKETLVILGKVLEELNFRKWVQEAEFEVQNQQQFVWRDQIVDVHPGFKWLSMFAEIEKEGEDGGNGLYRYHQRQGKMIERLMAWFRDRSRRKDHFRRLEKSRQQPLIVREKS</sequence>
<name>A0A194WYG6_MOLSC</name>
<organism evidence="2 3">
    <name type="scientific">Mollisia scopiformis</name>
    <name type="common">Conifer needle endophyte fungus</name>
    <name type="synonym">Phialocephala scopiformis</name>
    <dbReference type="NCBI Taxonomy" id="149040"/>
    <lineage>
        <taxon>Eukaryota</taxon>
        <taxon>Fungi</taxon>
        <taxon>Dikarya</taxon>
        <taxon>Ascomycota</taxon>
        <taxon>Pezizomycotina</taxon>
        <taxon>Leotiomycetes</taxon>
        <taxon>Helotiales</taxon>
        <taxon>Mollisiaceae</taxon>
        <taxon>Mollisia</taxon>
    </lineage>
</organism>
<dbReference type="InterPro" id="IPR010730">
    <property type="entry name" value="HET"/>
</dbReference>
<dbReference type="EMBL" id="KQ947423">
    <property type="protein sequence ID" value="KUJ12985.1"/>
    <property type="molecule type" value="Genomic_DNA"/>
</dbReference>
<dbReference type="AlphaFoldDB" id="A0A194WYG6"/>
<dbReference type="InParanoid" id="A0A194WYG6"/>
<evidence type="ECO:0000259" key="1">
    <source>
        <dbReference type="Pfam" id="PF06985"/>
    </source>
</evidence>
<dbReference type="Pfam" id="PF06985">
    <property type="entry name" value="HET"/>
    <property type="match status" value="1"/>
</dbReference>
<dbReference type="PANTHER" id="PTHR24148:SF73">
    <property type="entry name" value="HET DOMAIN PROTEIN (AFU_ORTHOLOGUE AFUA_8G01020)"/>
    <property type="match status" value="1"/>
</dbReference>
<dbReference type="PANTHER" id="PTHR24148">
    <property type="entry name" value="ANKYRIN REPEAT DOMAIN-CONTAINING PROTEIN 39 HOMOLOG-RELATED"/>
    <property type="match status" value="1"/>
</dbReference>
<dbReference type="RefSeq" id="XP_018067340.1">
    <property type="nucleotide sequence ID" value="XM_018212197.1"/>
</dbReference>
<dbReference type="KEGG" id="psco:LY89DRAFT_652373"/>
<proteinExistence type="predicted"/>
<protein>
    <recommendedName>
        <fullName evidence="1">Heterokaryon incompatibility domain-containing protein</fullName>
    </recommendedName>
</protein>
<reference evidence="2 3" key="1">
    <citation type="submission" date="2015-10" db="EMBL/GenBank/DDBJ databases">
        <title>Full genome of DAOMC 229536 Phialocephala scopiformis, a fungal endophyte of spruce producing the potent anti-insectan compound rugulosin.</title>
        <authorList>
            <consortium name="DOE Joint Genome Institute"/>
            <person name="Walker A.K."/>
            <person name="Frasz S.L."/>
            <person name="Seifert K.A."/>
            <person name="Miller J.D."/>
            <person name="Mondo S.J."/>
            <person name="Labutti K."/>
            <person name="Lipzen A."/>
            <person name="Dockter R."/>
            <person name="Kennedy M."/>
            <person name="Grigoriev I.V."/>
            <person name="Spatafora J.W."/>
        </authorList>
    </citation>
    <scope>NUCLEOTIDE SEQUENCE [LARGE SCALE GENOMIC DNA]</scope>
    <source>
        <strain evidence="2 3">CBS 120377</strain>
    </source>
</reference>
<dbReference type="InterPro" id="IPR052895">
    <property type="entry name" value="HetReg/Transcr_Mod"/>
</dbReference>
<evidence type="ECO:0000313" key="2">
    <source>
        <dbReference type="EMBL" id="KUJ12985.1"/>
    </source>
</evidence>